<evidence type="ECO:0000313" key="2">
    <source>
        <dbReference type="EMBL" id="CAD8240866.1"/>
    </source>
</evidence>
<sequence length="257" mass="28557">MTKKPLRGRKRVSVFLARTPPARDMLSNRALSNAPSRAAPSNAKSSENVAACAMQRGPLTRRQHLLARNRSENERASRLLSLSDDVLGHVCSFLDGRDLARLETVCTHFKHRSWVAVNEASLPEQSAKRKLDAITLGEMPPGFRKMKYTRKLSVVEQRGIPLTHENVTTSMWVRVKKDVESVKKMCRGEGDAQDYAVGWEQGMDDTVGKPFPVGVVSKAYRQSPVVGLSVPNGLVAIAGGRYPTYGWYYPLEALEHV</sequence>
<evidence type="ECO:0000259" key="1">
    <source>
        <dbReference type="Pfam" id="PF00646"/>
    </source>
</evidence>
<dbReference type="InterPro" id="IPR036047">
    <property type="entry name" value="F-box-like_dom_sf"/>
</dbReference>
<proteinExistence type="predicted"/>
<gene>
    <name evidence="2" type="ORF">MPUS1402_LOCUS7460</name>
</gene>
<protein>
    <recommendedName>
        <fullName evidence="1">F-box domain-containing protein</fullName>
    </recommendedName>
</protein>
<dbReference type="Pfam" id="PF00646">
    <property type="entry name" value="F-box"/>
    <property type="match status" value="1"/>
</dbReference>
<dbReference type="SUPFAM" id="SSF81383">
    <property type="entry name" value="F-box domain"/>
    <property type="match status" value="1"/>
</dbReference>
<organism evidence="2">
    <name type="scientific">Micromonas pusilla</name>
    <name type="common">Picoplanktonic green alga</name>
    <name type="synonym">Chromulina pusilla</name>
    <dbReference type="NCBI Taxonomy" id="38833"/>
    <lineage>
        <taxon>Eukaryota</taxon>
        <taxon>Viridiplantae</taxon>
        <taxon>Chlorophyta</taxon>
        <taxon>Mamiellophyceae</taxon>
        <taxon>Mamiellales</taxon>
        <taxon>Mamiellaceae</taxon>
        <taxon>Micromonas</taxon>
    </lineage>
</organism>
<dbReference type="AlphaFoldDB" id="A0A7R9Y287"/>
<reference evidence="2" key="1">
    <citation type="submission" date="2021-01" db="EMBL/GenBank/DDBJ databases">
        <authorList>
            <person name="Corre E."/>
            <person name="Pelletier E."/>
            <person name="Niang G."/>
            <person name="Scheremetjew M."/>
            <person name="Finn R."/>
            <person name="Kale V."/>
            <person name="Holt S."/>
            <person name="Cochrane G."/>
            <person name="Meng A."/>
            <person name="Brown T."/>
            <person name="Cohen L."/>
        </authorList>
    </citation>
    <scope>NUCLEOTIDE SEQUENCE</scope>
    <source>
        <strain evidence="2">RCC1614</strain>
    </source>
</reference>
<name>A0A7R9Y287_MICPS</name>
<feature type="domain" description="F-box" evidence="1">
    <location>
        <begin position="79"/>
        <end position="111"/>
    </location>
</feature>
<dbReference type="InterPro" id="IPR001810">
    <property type="entry name" value="F-box_dom"/>
</dbReference>
<dbReference type="EMBL" id="HBDY01009946">
    <property type="protein sequence ID" value="CAD8240866.1"/>
    <property type="molecule type" value="Transcribed_RNA"/>
</dbReference>
<dbReference type="CDD" id="cd09917">
    <property type="entry name" value="F-box_SF"/>
    <property type="match status" value="1"/>
</dbReference>
<accession>A0A7R9Y287</accession>